<dbReference type="InterPro" id="IPR003251">
    <property type="entry name" value="Rr_diiron-bd_dom"/>
</dbReference>
<feature type="domain" description="Rubrerythrin diiron-binding" evidence="1">
    <location>
        <begin position="10"/>
        <end position="129"/>
    </location>
</feature>
<organism evidence="2 3">
    <name type="scientific">Odinarchaeota yellowstonii (strain LCB_4)</name>
    <dbReference type="NCBI Taxonomy" id="1841599"/>
    <lineage>
        <taxon>Archaea</taxon>
        <taxon>Promethearchaeati</taxon>
        <taxon>Candidatus Odinarchaeota</taxon>
        <taxon>Candidatus Odinarchaeia</taxon>
        <taxon>Candidatus Odinarchaeales</taxon>
        <taxon>Candidatus Odinarchaeaceae</taxon>
        <taxon>Candidatus Odinarchaeum</taxon>
    </lineage>
</organism>
<dbReference type="GO" id="GO:0016491">
    <property type="term" value="F:oxidoreductase activity"/>
    <property type="evidence" value="ECO:0007669"/>
    <property type="project" value="InterPro"/>
</dbReference>
<dbReference type="SUPFAM" id="SSF47240">
    <property type="entry name" value="Ferritin-like"/>
    <property type="match status" value="1"/>
</dbReference>
<name>A0AAF0IC67_ODILC</name>
<dbReference type="KEGG" id="oyw:OdinLCB4_003715"/>
<proteinExistence type="predicted"/>
<reference evidence="2" key="2">
    <citation type="journal article" date="2022" name="Nat. Microbiol.">
        <title>A closed Candidatus Odinarchaeum chromosome exposes Asgard archaeal viruses.</title>
        <authorList>
            <person name="Tamarit D."/>
            <person name="Caceres E.F."/>
            <person name="Krupovic M."/>
            <person name="Nijland R."/>
            <person name="Eme L."/>
            <person name="Robinson N.P."/>
            <person name="Ettema T.J.G."/>
        </authorList>
    </citation>
    <scope>NUCLEOTIDE SEQUENCE</scope>
    <source>
        <strain evidence="2">LCB_4</strain>
    </source>
</reference>
<dbReference type="InterPro" id="IPR009078">
    <property type="entry name" value="Ferritin-like_SF"/>
</dbReference>
<dbReference type="GO" id="GO:0046872">
    <property type="term" value="F:metal ion binding"/>
    <property type="evidence" value="ECO:0007669"/>
    <property type="project" value="InterPro"/>
</dbReference>
<gene>
    <name evidence="2" type="ORF">OdinLCB4_003715</name>
</gene>
<evidence type="ECO:0000313" key="3">
    <source>
        <dbReference type="Proteomes" id="UP000186851"/>
    </source>
</evidence>
<sequence length="160" mass="18860">MIVDKAVLEKFLDEGIRIEEHIVRKSETTIKDVKNPLIKELVLGISLDSKKHANLLQGLKDLLESRTPFIGVEERDTLSKDIKEHIKLEAKAIEEYSKLIDLVDKREMKLILSYLVEDEKRHHQLLKRIEKWIIEAQTYTEEEWWDIMWKDALFHGSPMG</sequence>
<reference evidence="2" key="1">
    <citation type="journal article" date="2017" name="Nature">
        <title>Asgard archaea illuminate the origin of eukaryotic cellular complexity.</title>
        <authorList>
            <person name="Zaremba-Niedzwiedzka K."/>
            <person name="Caceres E.F."/>
            <person name="Saw J.H."/>
            <person name="Backstrom D."/>
            <person name="Juzokaite L."/>
            <person name="Vancaester E."/>
            <person name="Seitz K.W."/>
            <person name="Anantharaman K."/>
            <person name="Starnawski P."/>
            <person name="Kjeldsen K.U."/>
            <person name="Scott M.B."/>
            <person name="Nunoura T."/>
            <person name="Banfield J.F."/>
            <person name="Schramm A."/>
            <person name="Baker B.J."/>
            <person name="Spang A."/>
            <person name="Ettema T.J.G."/>
        </authorList>
    </citation>
    <scope>NUCLEOTIDE SEQUENCE</scope>
    <source>
        <strain evidence="2">LCB_4</strain>
    </source>
</reference>
<evidence type="ECO:0000313" key="2">
    <source>
        <dbReference type="EMBL" id="WEU41019.1"/>
    </source>
</evidence>
<dbReference type="EMBL" id="CP091871">
    <property type="protein sequence ID" value="WEU41019.1"/>
    <property type="molecule type" value="Genomic_DNA"/>
</dbReference>
<accession>A0AAF0IC67</accession>
<dbReference type="InterPro" id="IPR012347">
    <property type="entry name" value="Ferritin-like"/>
</dbReference>
<dbReference type="AlphaFoldDB" id="A0AAF0IC67"/>
<protein>
    <recommendedName>
        <fullName evidence="1">Rubrerythrin diiron-binding domain-containing protein</fullName>
    </recommendedName>
</protein>
<dbReference type="Proteomes" id="UP000186851">
    <property type="component" value="Chromosome"/>
</dbReference>
<dbReference type="Pfam" id="PF02915">
    <property type="entry name" value="Rubrerythrin"/>
    <property type="match status" value="1"/>
</dbReference>
<dbReference type="Gene3D" id="1.20.1260.10">
    <property type="match status" value="1"/>
</dbReference>
<evidence type="ECO:0000259" key="1">
    <source>
        <dbReference type="Pfam" id="PF02915"/>
    </source>
</evidence>